<evidence type="ECO:0000313" key="2">
    <source>
        <dbReference type="EMBL" id="NMP24354.1"/>
    </source>
</evidence>
<dbReference type="Proteomes" id="UP000533476">
    <property type="component" value="Unassembled WGS sequence"/>
</dbReference>
<dbReference type="EMBL" id="JABBVZ010000103">
    <property type="protein sequence ID" value="NMP24354.1"/>
    <property type="molecule type" value="Genomic_DNA"/>
</dbReference>
<gene>
    <name evidence="2" type="ORF">HIJ39_18650</name>
</gene>
<name>A0A7Y0L9D5_9FIRM</name>
<feature type="region of interest" description="Disordered" evidence="1">
    <location>
        <begin position="83"/>
        <end position="102"/>
    </location>
</feature>
<comment type="caution">
    <text evidence="2">The sequence shown here is derived from an EMBL/GenBank/DDBJ whole genome shotgun (WGS) entry which is preliminary data.</text>
</comment>
<evidence type="ECO:0000256" key="1">
    <source>
        <dbReference type="SAM" id="MobiDB-lite"/>
    </source>
</evidence>
<accession>A0A7Y0L9D5</accession>
<dbReference type="AlphaFoldDB" id="A0A7Y0L9D5"/>
<sequence length="102" mass="11643">MKIQLSPALEQALVAELNSRRVLNERYIRYLDVMEAYWESQTPRRYRQPRPEALTGQDKPTKHQVDIPAMDMGGLGDLFLGLTAPLDPDDLPDDHDDDLVPV</sequence>
<dbReference type="RefSeq" id="WP_169102411.1">
    <property type="nucleotide sequence ID" value="NZ_JABBVZ010000103.1"/>
</dbReference>
<organism evidence="2 3">
    <name type="scientific">Sulfobacillus harzensis</name>
    <dbReference type="NCBI Taxonomy" id="2729629"/>
    <lineage>
        <taxon>Bacteria</taxon>
        <taxon>Bacillati</taxon>
        <taxon>Bacillota</taxon>
        <taxon>Clostridia</taxon>
        <taxon>Eubacteriales</taxon>
        <taxon>Clostridiales Family XVII. Incertae Sedis</taxon>
        <taxon>Sulfobacillus</taxon>
    </lineage>
</organism>
<feature type="compositionally biased region" description="Acidic residues" evidence="1">
    <location>
        <begin position="87"/>
        <end position="102"/>
    </location>
</feature>
<evidence type="ECO:0000313" key="3">
    <source>
        <dbReference type="Proteomes" id="UP000533476"/>
    </source>
</evidence>
<proteinExistence type="predicted"/>
<feature type="region of interest" description="Disordered" evidence="1">
    <location>
        <begin position="41"/>
        <end position="68"/>
    </location>
</feature>
<protein>
    <submittedName>
        <fullName evidence="2">Uncharacterized protein</fullName>
    </submittedName>
</protein>
<reference evidence="2 3" key="1">
    <citation type="submission" date="2020-04" db="EMBL/GenBank/DDBJ databases">
        <authorList>
            <person name="Zhang R."/>
            <person name="Schippers A."/>
        </authorList>
    </citation>
    <scope>NUCLEOTIDE SEQUENCE [LARGE SCALE GENOMIC DNA]</scope>
    <source>
        <strain evidence="2 3">DSM 109850</strain>
    </source>
</reference>
<keyword evidence="3" id="KW-1185">Reference proteome</keyword>